<name>A0A699HMW4_TANCI</name>
<accession>A0A699HMW4</accession>
<dbReference type="GO" id="GO:0003964">
    <property type="term" value="F:RNA-directed DNA polymerase activity"/>
    <property type="evidence" value="ECO:0007669"/>
    <property type="project" value="UniProtKB-KW"/>
</dbReference>
<gene>
    <name evidence="1" type="ORF">Tci_399435</name>
</gene>
<protein>
    <submittedName>
        <fullName evidence="1">Reverse transcriptase domain-containing protein</fullName>
    </submittedName>
</protein>
<dbReference type="EMBL" id="BKCJ010165193">
    <property type="protein sequence ID" value="GEY27461.1"/>
    <property type="molecule type" value="Genomic_DNA"/>
</dbReference>
<evidence type="ECO:0000313" key="1">
    <source>
        <dbReference type="EMBL" id="GEY27461.1"/>
    </source>
</evidence>
<keyword evidence="1" id="KW-0695">RNA-directed DNA polymerase</keyword>
<dbReference type="CDD" id="cd00303">
    <property type="entry name" value="retropepsin_like"/>
    <property type="match status" value="1"/>
</dbReference>
<dbReference type="Gene3D" id="2.40.70.10">
    <property type="entry name" value="Acid Proteases"/>
    <property type="match status" value="1"/>
</dbReference>
<keyword evidence="1" id="KW-0808">Transferase</keyword>
<dbReference type="AlphaFoldDB" id="A0A699HMW4"/>
<comment type="caution">
    <text evidence="1">The sequence shown here is derived from an EMBL/GenBank/DDBJ whole genome shotgun (WGS) entry which is preliminary data.</text>
</comment>
<dbReference type="InterPro" id="IPR021109">
    <property type="entry name" value="Peptidase_aspartic_dom_sf"/>
</dbReference>
<reference evidence="1" key="1">
    <citation type="journal article" date="2019" name="Sci. Rep.">
        <title>Draft genome of Tanacetum cinerariifolium, the natural source of mosquito coil.</title>
        <authorList>
            <person name="Yamashiro T."/>
            <person name="Shiraishi A."/>
            <person name="Satake H."/>
            <person name="Nakayama K."/>
        </authorList>
    </citation>
    <scope>NUCLEOTIDE SEQUENCE</scope>
</reference>
<dbReference type="PANTHER" id="PTHR33067">
    <property type="entry name" value="RNA-DIRECTED DNA POLYMERASE-RELATED"/>
    <property type="match status" value="1"/>
</dbReference>
<keyword evidence="1" id="KW-0548">Nucleotidyltransferase</keyword>
<dbReference type="PANTHER" id="PTHR33067:SF9">
    <property type="entry name" value="RNA-DIRECTED DNA POLYMERASE"/>
    <property type="match status" value="1"/>
</dbReference>
<sequence length="835" mass="95136">MQTRSSSKFIGEPSTNPIFTNLKRRNRRCSKPRVKPFSLEETLVVMMADQRTMAELLRAPTEDLLRACPHHGFTELHQIDTFYNGLNPSDQDSLNSAASGNLLERSAHDVLKIIENESKVCNSRNKPIVSQVKASNVDSSEIASVVSSVVTSAMTAIPGHLGASINLMPLSIWKELSLPELTPTRIILELADQSTNRPAGIAEDVFVKVGKFYFLTNFVVLDYVVDPRVPLILERPFLRTGRALIDVYGEELTLRVDDEAITFKVGQTSKYSYNDAKPINQMDVIDVACEEYVQEVLGFSEIPKSGNPTPTLEPTIASSSPTFTFSEGKGDILYLKKLLNEDPSPNLPPMKNEDLKQVDAIMIKPSIKEPPKLKIKELLSHLEYAFLEGIDKLPVIISKELKDEEKSALLKVLKSHKRAIAWKISDIKGIDPYFCTYKILIEDDFKPRFNIKEGPWVSPIYCVTKKGGMTVIEKEDNELIPTRCSLGATKDQTFSAYTLCEQDYDGCSSTLHYDRKRVTSRSILLLQEFDVIIHDKKGAKNLAADHLSRLENPHQDELEKKEITKTFPLETLGMSSQQKKKFFRDVKHYFWDDPYLFSIYADQVIRRCVHSQESDDILTACHNGPIRGHYDANYTAKKSWISVFIVRLFIEMPMNWSHGENWASWFDKLDDALWAFCIAFKTPVGCTPYKLVYGKACHLPIELEHKAYWCLKHYNFDLKTAGDQQKVQLNELNELRDQAYENSLIYKEKTKKIHDSKIKNRAFNIGDRVLLFNSRLKIFSEKLKTRWTGPFLVAQVFLYGTVELSQPDGPNFKVNGHRLKHYFGGDIPQLVVLDL</sequence>
<organism evidence="1">
    <name type="scientific">Tanacetum cinerariifolium</name>
    <name type="common">Dalmatian daisy</name>
    <name type="synonym">Chrysanthemum cinerariifolium</name>
    <dbReference type="NCBI Taxonomy" id="118510"/>
    <lineage>
        <taxon>Eukaryota</taxon>
        <taxon>Viridiplantae</taxon>
        <taxon>Streptophyta</taxon>
        <taxon>Embryophyta</taxon>
        <taxon>Tracheophyta</taxon>
        <taxon>Spermatophyta</taxon>
        <taxon>Magnoliopsida</taxon>
        <taxon>eudicotyledons</taxon>
        <taxon>Gunneridae</taxon>
        <taxon>Pentapetalae</taxon>
        <taxon>asterids</taxon>
        <taxon>campanulids</taxon>
        <taxon>Asterales</taxon>
        <taxon>Asteraceae</taxon>
        <taxon>Asteroideae</taxon>
        <taxon>Anthemideae</taxon>
        <taxon>Anthemidinae</taxon>
        <taxon>Tanacetum</taxon>
    </lineage>
</organism>
<proteinExistence type="predicted"/>